<dbReference type="Pfam" id="PF01593">
    <property type="entry name" value="Amino_oxidase"/>
    <property type="match status" value="1"/>
</dbReference>
<evidence type="ECO:0000256" key="4">
    <source>
        <dbReference type="ARBA" id="ARBA00022857"/>
    </source>
</evidence>
<dbReference type="SUPFAM" id="SSF51905">
    <property type="entry name" value="FAD/NAD(P)-binding domain"/>
    <property type="match status" value="1"/>
</dbReference>
<keyword evidence="2" id="KW-0732">Signal</keyword>
<dbReference type="InterPro" id="IPR002937">
    <property type="entry name" value="Amino_oxidase"/>
</dbReference>
<evidence type="ECO:0000256" key="3">
    <source>
        <dbReference type="ARBA" id="ARBA00022827"/>
    </source>
</evidence>
<dbReference type="InterPro" id="IPR036188">
    <property type="entry name" value="FAD/NAD-bd_sf"/>
</dbReference>
<evidence type="ECO:0000256" key="5">
    <source>
        <dbReference type="ARBA" id="ARBA00023027"/>
    </source>
</evidence>
<proteinExistence type="predicted"/>
<protein>
    <submittedName>
        <fullName evidence="7">FAD-dependent oxidoreductase</fullName>
    </submittedName>
</protein>
<sequence>MTDFDVIVIGAGNAGLTAAVSAQRNGARTLLLERHNIPGGCATSFVRGNFEFEVALHQLSGMGTDEKPFILRQIFEKLGIMDKIEVVHEGELYRIIMPGEFDVTLPASWSGLRKTLVETYPSEADNIPKFLTLCEKVTMEAFMMLPKAQKANDEAMLKAACPNYVKYGLRPFKDVLDEFFNDEDLKTVIAAYWCYIGLPPKDIPFQDMAMMLYAYAAFKPSHIKGGSQAVSSALLESFLEAGGEVRFNCGAEKILTEGKQVRGVRTEHGETFTCGSVISNASPIHTFNEMLDFEQPPEEIANDMKSRRLGTSAFVLYIGLDCSPEDIGVTAASTFITDDRDEEVAHKNMEGMTPPCHTMLTCYNYDDPSFAPEGKSALSLLCLQYGEPWENIPAEEYAKTKYEFADHLIEHAERVFPGIREHIEEVEVATPLTMMRYLNTPGGAIYGFRQNIQEGGLFRERMNAVQGLFMAGCWNGMGGFQPTYMIGESTGRAAVKHITKLKAKQEEVACA</sequence>
<evidence type="ECO:0000256" key="1">
    <source>
        <dbReference type="ARBA" id="ARBA00022630"/>
    </source>
</evidence>
<keyword evidence="3" id="KW-0274">FAD</keyword>
<comment type="caution">
    <text evidence="7">The sequence shown here is derived from an EMBL/GenBank/DDBJ whole genome shotgun (WGS) entry which is preliminary data.</text>
</comment>
<dbReference type="Proteomes" id="UP001501565">
    <property type="component" value="Unassembled WGS sequence"/>
</dbReference>
<gene>
    <name evidence="7" type="ORF">GCM10022277_44480</name>
</gene>
<accession>A0ABP7NDP9</accession>
<keyword evidence="1" id="KW-0285">Flavoprotein</keyword>
<dbReference type="PANTHER" id="PTHR46091:SF3">
    <property type="entry name" value="AMINE OXIDASE DOMAIN-CONTAINING PROTEIN"/>
    <property type="match status" value="1"/>
</dbReference>
<dbReference type="EMBL" id="BAABBN010000017">
    <property type="protein sequence ID" value="GAA3943798.1"/>
    <property type="molecule type" value="Genomic_DNA"/>
</dbReference>
<dbReference type="RefSeq" id="WP_344800873.1">
    <property type="nucleotide sequence ID" value="NZ_BAABBN010000017.1"/>
</dbReference>
<keyword evidence="5" id="KW-0520">NAD</keyword>
<organism evidence="7 8">
    <name type="scientific">Litoribacillus peritrichatus</name>
    <dbReference type="NCBI Taxonomy" id="718191"/>
    <lineage>
        <taxon>Bacteria</taxon>
        <taxon>Pseudomonadati</taxon>
        <taxon>Pseudomonadota</taxon>
        <taxon>Gammaproteobacteria</taxon>
        <taxon>Oceanospirillales</taxon>
        <taxon>Oceanospirillaceae</taxon>
        <taxon>Litoribacillus</taxon>
    </lineage>
</organism>
<feature type="domain" description="Amine oxidase" evidence="6">
    <location>
        <begin position="14"/>
        <end position="476"/>
    </location>
</feature>
<keyword evidence="8" id="KW-1185">Reference proteome</keyword>
<name>A0ABP7NDP9_9GAMM</name>
<reference evidence="8" key="1">
    <citation type="journal article" date="2019" name="Int. J. Syst. Evol. Microbiol.">
        <title>The Global Catalogue of Microorganisms (GCM) 10K type strain sequencing project: providing services to taxonomists for standard genome sequencing and annotation.</title>
        <authorList>
            <consortium name="The Broad Institute Genomics Platform"/>
            <consortium name="The Broad Institute Genome Sequencing Center for Infectious Disease"/>
            <person name="Wu L."/>
            <person name="Ma J."/>
        </authorList>
    </citation>
    <scope>NUCLEOTIDE SEQUENCE [LARGE SCALE GENOMIC DNA]</scope>
    <source>
        <strain evidence="8">JCM 17551</strain>
    </source>
</reference>
<keyword evidence="4" id="KW-0521">NADP</keyword>
<dbReference type="PANTHER" id="PTHR46091">
    <property type="entry name" value="BLR7054 PROTEIN"/>
    <property type="match status" value="1"/>
</dbReference>
<evidence type="ECO:0000313" key="7">
    <source>
        <dbReference type="EMBL" id="GAA3943798.1"/>
    </source>
</evidence>
<evidence type="ECO:0000256" key="2">
    <source>
        <dbReference type="ARBA" id="ARBA00022729"/>
    </source>
</evidence>
<dbReference type="InterPro" id="IPR052206">
    <property type="entry name" value="Retinol_saturase"/>
</dbReference>
<dbReference type="Gene3D" id="3.50.50.60">
    <property type="entry name" value="FAD/NAD(P)-binding domain"/>
    <property type="match status" value="2"/>
</dbReference>
<evidence type="ECO:0000259" key="6">
    <source>
        <dbReference type="Pfam" id="PF01593"/>
    </source>
</evidence>
<evidence type="ECO:0000313" key="8">
    <source>
        <dbReference type="Proteomes" id="UP001501565"/>
    </source>
</evidence>